<dbReference type="EMBL" id="VISO01000001">
    <property type="protein sequence ID" value="TVZ74834.1"/>
    <property type="molecule type" value="Genomic_DNA"/>
</dbReference>
<comment type="caution">
    <text evidence="1">The sequence shown here is derived from an EMBL/GenBank/DDBJ whole genome shotgun (WGS) entry which is preliminary data.</text>
</comment>
<name>A0A559TJP5_9HYPH</name>
<proteinExistence type="predicted"/>
<evidence type="ECO:0000313" key="1">
    <source>
        <dbReference type="EMBL" id="TVZ74834.1"/>
    </source>
</evidence>
<dbReference type="SUPFAM" id="SSF52540">
    <property type="entry name" value="P-loop containing nucleoside triphosphate hydrolases"/>
    <property type="match status" value="1"/>
</dbReference>
<protein>
    <submittedName>
        <fullName evidence="1">Uncharacterized protein</fullName>
    </submittedName>
</protein>
<gene>
    <name evidence="1" type="ORF">BCL32_0156</name>
</gene>
<dbReference type="InterPro" id="IPR056955">
    <property type="entry name" value="ORC-CDC6-like"/>
</dbReference>
<evidence type="ECO:0000313" key="2">
    <source>
        <dbReference type="Proteomes" id="UP000319824"/>
    </source>
</evidence>
<dbReference type="InterPro" id="IPR027417">
    <property type="entry name" value="P-loop_NTPase"/>
</dbReference>
<accession>A0A559TJP5</accession>
<sequence length="395" mass="44413">MAVLNPFRPTRWEHDSSGSPLIWFTPIAAHLSADKSVYVYGSRGSGKTTLLRSICWEDLLSNPSLRIQKTISDFNHIGIYIRLPDHVSGSMGYMGWNEIFPGSPNPDYEFFRFYSLALELIAAEKALSATHQLRIEGVMALSAGDELSIVTNTCDEFPQLLTFTEKPPKTFIDLARALRTLVRRMNEACGRGHVQSLIAMLPPREPYEFLAYVIEQLSQSVGHAKNPNGARLGFKFCLDDCEVMSPLQRKSVNTLVRKSRFPISWVVCSVGEAIEAGDTFIDDQPLTDADRRVLSLDDRKSPEFLALCEAVASLRVYFSIKEDRRPQISGSEVESYFSLKNRLGTVVVNDIIDAMIGRSTAPLADQIRKAAEFLNSLGFARSRDMPLRRQRPRSW</sequence>
<dbReference type="RefSeq" id="WP_022718496.1">
    <property type="nucleotide sequence ID" value="NZ_ATTQ01000025.1"/>
</dbReference>
<dbReference type="Pfam" id="PF24389">
    <property type="entry name" value="ORC-CDC6-like"/>
    <property type="match status" value="1"/>
</dbReference>
<dbReference type="Proteomes" id="UP000319824">
    <property type="component" value="Unassembled WGS sequence"/>
</dbReference>
<dbReference type="AlphaFoldDB" id="A0A559TJP5"/>
<reference evidence="1 2" key="1">
    <citation type="submission" date="2019-06" db="EMBL/GenBank/DDBJ databases">
        <title>Pac Bio to generate improved reference genome sequences for organisms with transposon mutant libraries (support for FEBA project).</title>
        <authorList>
            <person name="Blow M."/>
        </authorList>
    </citation>
    <scope>NUCLEOTIDE SEQUENCE [LARGE SCALE GENOMIC DNA]</scope>
    <source>
        <strain evidence="1 2">USDA 1844</strain>
    </source>
</reference>
<organism evidence="1 2">
    <name type="scientific">Rhizobium mongolense USDA 1844</name>
    <dbReference type="NCBI Taxonomy" id="1079460"/>
    <lineage>
        <taxon>Bacteria</taxon>
        <taxon>Pseudomonadati</taxon>
        <taxon>Pseudomonadota</taxon>
        <taxon>Alphaproteobacteria</taxon>
        <taxon>Hyphomicrobiales</taxon>
        <taxon>Rhizobiaceae</taxon>
        <taxon>Rhizobium/Agrobacterium group</taxon>
        <taxon>Rhizobium</taxon>
    </lineage>
</organism>